<proteinExistence type="predicted"/>
<evidence type="ECO:0000313" key="3">
    <source>
        <dbReference type="Proteomes" id="UP001140562"/>
    </source>
</evidence>
<sequence length="445" mass="49448">MPAESACPIPGVDRALSSYINSRDDTLRIRRTLSRYLTSSIRPVNNATQNQHVNHECPQGSSATSTNPPGLKDSRIGYLHALRAKAQAEAKHRELQTSLEDLKSRHLDETPTLPQADHDDEFTRGYITLLRQRRKLAELNVIQESLEKLLAAKPPTQHHDPRDLIQDAIGEQPDLPAERLEQITQPEDDQSSIFKLKQEVLEARGRMDRANLARKQASNALRDQPGLQAQVRALEKARNEIVEWMQGELAKMEEDSVFLEDASPVKRSAQDDGPIDLESAETRIRTSYERYTAARAALIESYNSLAEPPREVSKTEGDAAAKDSVELGKDTNMVKPITKLLPHLPLLARSAQNERSLLQQAVYLQSQLAASDQELEEALLRLSGESHLLPAGTKDASAWGKVAKETENATDAFVKGHLYESRQEVSSISAIVDLCSLQSKVLTSV</sequence>
<keyword evidence="3" id="KW-1185">Reference proteome</keyword>
<comment type="caution">
    <text evidence="2">The sequence shown here is derived from an EMBL/GenBank/DDBJ whole genome shotgun (WGS) entry which is preliminary data.</text>
</comment>
<dbReference type="EMBL" id="JAPEUV010000004">
    <property type="protein sequence ID" value="KAJ4343043.1"/>
    <property type="molecule type" value="Genomic_DNA"/>
</dbReference>
<protein>
    <submittedName>
        <fullName evidence="2">Uncharacterized protein</fullName>
    </submittedName>
</protein>
<feature type="region of interest" description="Disordered" evidence="1">
    <location>
        <begin position="42"/>
        <end position="73"/>
    </location>
</feature>
<feature type="compositionally biased region" description="Polar residues" evidence="1">
    <location>
        <begin position="59"/>
        <end position="68"/>
    </location>
</feature>
<accession>A0A9W9C439</accession>
<dbReference type="OrthoDB" id="5402392at2759"/>
<reference evidence="2" key="1">
    <citation type="submission" date="2022-10" db="EMBL/GenBank/DDBJ databases">
        <title>Tapping the CABI collections for fungal endophytes: first genome assemblies for Collariella, Neodidymelliopsis, Ascochyta clinopodiicola, Didymella pomorum, Didymosphaeria variabile, Neocosmospora piperis and Neocucurbitaria cava.</title>
        <authorList>
            <person name="Hill R."/>
        </authorList>
    </citation>
    <scope>NUCLEOTIDE SEQUENCE</scope>
    <source>
        <strain evidence="2">IMI 360193</strain>
    </source>
</reference>
<feature type="compositionally biased region" description="Polar residues" evidence="1">
    <location>
        <begin position="42"/>
        <end position="52"/>
    </location>
</feature>
<evidence type="ECO:0000313" key="2">
    <source>
        <dbReference type="EMBL" id="KAJ4343043.1"/>
    </source>
</evidence>
<gene>
    <name evidence="2" type="ORF">N0V87_000761</name>
</gene>
<evidence type="ECO:0000256" key="1">
    <source>
        <dbReference type="SAM" id="MobiDB-lite"/>
    </source>
</evidence>
<name>A0A9W9C439_9PLEO</name>
<dbReference type="Proteomes" id="UP001140562">
    <property type="component" value="Unassembled WGS sequence"/>
</dbReference>
<organism evidence="2 3">
    <name type="scientific">Didymella glomerata</name>
    <dbReference type="NCBI Taxonomy" id="749621"/>
    <lineage>
        <taxon>Eukaryota</taxon>
        <taxon>Fungi</taxon>
        <taxon>Dikarya</taxon>
        <taxon>Ascomycota</taxon>
        <taxon>Pezizomycotina</taxon>
        <taxon>Dothideomycetes</taxon>
        <taxon>Pleosporomycetidae</taxon>
        <taxon>Pleosporales</taxon>
        <taxon>Pleosporineae</taxon>
        <taxon>Didymellaceae</taxon>
        <taxon>Didymella</taxon>
    </lineage>
</organism>
<dbReference type="AlphaFoldDB" id="A0A9W9C439"/>